<dbReference type="EMBL" id="QRDJ01000008">
    <property type="protein sequence ID" value="REC94399.1"/>
    <property type="molecule type" value="Genomic_DNA"/>
</dbReference>
<dbReference type="GO" id="GO:0000287">
    <property type="term" value="F:magnesium ion binding"/>
    <property type="evidence" value="ECO:0007669"/>
    <property type="project" value="TreeGrafter"/>
</dbReference>
<evidence type="ECO:0000256" key="9">
    <source>
        <dbReference type="ARBA" id="ARBA00022842"/>
    </source>
</evidence>
<evidence type="ECO:0000256" key="7">
    <source>
        <dbReference type="ARBA" id="ARBA00022723"/>
    </source>
</evidence>
<sequence>MTQRLLVRATGRVEPGQLATVSRMLDDSGVRLLDIDQRVTLGQTVFEVLVDGDEDASTLTQRLQAAWPAVEKETGLELSLLEIDQQAQQRWQSLNQAPVLVMTLMATHFSVDLLAQVDQLISRWNLGIERIQRLSGPSSLVEAAPAEGVCFEYHLRGEAVDTGGLRQALLTLATGQGVDIALQEENLWRHQRRLICFDMDSTLIKAEVIDELARRHGVFDAVAAITERAMRGEIDFQQSFRQRMSMLNGLSESVLEEVAEGLALMDGLERLMTNLKRLGYRTAILSGGFTYFARYLQKRLGFDEVHANELVIDEGVVTGEVQLPIVDAERKAVLLKEIAERHGIAPEQTVAVGDGANDLKMLAGAGLGIAFHAKPLVREKARISVSTLGLDAILYLLGHDDRTLQQG</sequence>
<evidence type="ECO:0000313" key="16">
    <source>
        <dbReference type="EMBL" id="REC94399.1"/>
    </source>
</evidence>
<dbReference type="EC" id="3.1.3.3" evidence="4"/>
<evidence type="ECO:0000256" key="10">
    <source>
        <dbReference type="ARBA" id="ARBA00023299"/>
    </source>
</evidence>
<comment type="similarity">
    <text evidence="3">Belongs to the HAD-like hydrolase superfamily. SerB family.</text>
</comment>
<evidence type="ECO:0000256" key="11">
    <source>
        <dbReference type="ARBA" id="ARBA00031693"/>
    </source>
</evidence>
<evidence type="ECO:0000313" key="17">
    <source>
        <dbReference type="Proteomes" id="UP000256334"/>
    </source>
</evidence>
<dbReference type="NCBIfam" id="TIGR00338">
    <property type="entry name" value="serB"/>
    <property type="match status" value="1"/>
</dbReference>
<dbReference type="CDD" id="cd07500">
    <property type="entry name" value="HAD_PSP"/>
    <property type="match status" value="1"/>
</dbReference>
<evidence type="ECO:0000256" key="3">
    <source>
        <dbReference type="ARBA" id="ARBA00009184"/>
    </source>
</evidence>
<dbReference type="GO" id="GO:0005737">
    <property type="term" value="C:cytoplasm"/>
    <property type="evidence" value="ECO:0007669"/>
    <property type="project" value="TreeGrafter"/>
</dbReference>
<evidence type="ECO:0000256" key="2">
    <source>
        <dbReference type="ARBA" id="ARBA00005135"/>
    </source>
</evidence>
<dbReference type="SFLD" id="SFLDF00029">
    <property type="entry name" value="phosphoserine_phosphatase"/>
    <property type="match status" value="1"/>
</dbReference>
<keyword evidence="10" id="KW-0718">Serine biosynthesis</keyword>
<comment type="cofactor">
    <cofactor evidence="1">
        <name>Mg(2+)</name>
        <dbReference type="ChEBI" id="CHEBI:18420"/>
    </cofactor>
</comment>
<dbReference type="InterPro" id="IPR004469">
    <property type="entry name" value="PSP"/>
</dbReference>
<keyword evidence="17" id="KW-1185">Reference proteome</keyword>
<evidence type="ECO:0000256" key="4">
    <source>
        <dbReference type="ARBA" id="ARBA00012640"/>
    </source>
</evidence>
<dbReference type="GO" id="GO:0036424">
    <property type="term" value="F:L-phosphoserine phosphatase activity"/>
    <property type="evidence" value="ECO:0007669"/>
    <property type="project" value="InterPro"/>
</dbReference>
<feature type="domain" description="ACT" evidence="15">
    <location>
        <begin position="6"/>
        <end position="85"/>
    </location>
</feature>
<dbReference type="Pfam" id="PF13740">
    <property type="entry name" value="ACT_6"/>
    <property type="match status" value="1"/>
</dbReference>
<protein>
    <recommendedName>
        <fullName evidence="5">Phosphoserine phosphatase</fullName>
        <ecNumber evidence="4">3.1.3.3</ecNumber>
    </recommendedName>
    <alternativeName>
        <fullName evidence="11">O-phosphoserine phosphohydrolase</fullName>
    </alternativeName>
</protein>
<dbReference type="GO" id="GO:0006564">
    <property type="term" value="P:L-serine biosynthetic process"/>
    <property type="evidence" value="ECO:0007669"/>
    <property type="project" value="UniProtKB-KW"/>
</dbReference>
<feature type="active site" description="Nucleophile" evidence="14">
    <location>
        <position position="198"/>
    </location>
</feature>
<keyword evidence="7" id="KW-0479">Metal-binding</keyword>
<proteinExistence type="inferred from homology"/>
<feature type="active site" description="Proton donor" evidence="14">
    <location>
        <position position="200"/>
    </location>
</feature>
<dbReference type="Proteomes" id="UP000256334">
    <property type="component" value="Unassembled WGS sequence"/>
</dbReference>
<evidence type="ECO:0000256" key="14">
    <source>
        <dbReference type="PIRSR" id="PIRSR604469-1"/>
    </source>
</evidence>
<name>A0A3D9DVH7_9GAMM</name>
<dbReference type="InterPro" id="IPR036412">
    <property type="entry name" value="HAD-like_sf"/>
</dbReference>
<dbReference type="Gene3D" id="3.30.70.260">
    <property type="match status" value="1"/>
</dbReference>
<accession>A0A3D9DVH7</accession>
<evidence type="ECO:0000256" key="13">
    <source>
        <dbReference type="ARBA" id="ARBA00048523"/>
    </source>
</evidence>
<dbReference type="AlphaFoldDB" id="A0A3D9DVH7"/>
<dbReference type="InterPro" id="IPR050582">
    <property type="entry name" value="HAD-like_SerB"/>
</dbReference>
<dbReference type="InterPro" id="IPR023214">
    <property type="entry name" value="HAD_sf"/>
</dbReference>
<evidence type="ECO:0000256" key="1">
    <source>
        <dbReference type="ARBA" id="ARBA00001946"/>
    </source>
</evidence>
<keyword evidence="6" id="KW-0028">Amino-acid biosynthesis</keyword>
<dbReference type="SUPFAM" id="SSF55021">
    <property type="entry name" value="ACT-like"/>
    <property type="match status" value="1"/>
</dbReference>
<dbReference type="SFLD" id="SFLDG01137">
    <property type="entry name" value="C1.6.1:_Phosphoserine_Phosphat"/>
    <property type="match status" value="1"/>
</dbReference>
<dbReference type="SFLD" id="SFLDS00003">
    <property type="entry name" value="Haloacid_Dehalogenase"/>
    <property type="match status" value="1"/>
</dbReference>
<keyword evidence="9" id="KW-0460">Magnesium</keyword>
<dbReference type="Pfam" id="PF00702">
    <property type="entry name" value="Hydrolase"/>
    <property type="match status" value="1"/>
</dbReference>
<gene>
    <name evidence="16" type="ORF">C8D72_2771</name>
</gene>
<comment type="catalytic activity">
    <reaction evidence="12">
        <text>O-phospho-L-serine + H2O = L-serine + phosphate</text>
        <dbReference type="Rhea" id="RHEA:21208"/>
        <dbReference type="ChEBI" id="CHEBI:15377"/>
        <dbReference type="ChEBI" id="CHEBI:33384"/>
        <dbReference type="ChEBI" id="CHEBI:43474"/>
        <dbReference type="ChEBI" id="CHEBI:57524"/>
        <dbReference type="EC" id="3.1.3.3"/>
    </reaction>
</comment>
<dbReference type="OrthoDB" id="9792539at2"/>
<evidence type="ECO:0000259" key="15">
    <source>
        <dbReference type="PROSITE" id="PS51671"/>
    </source>
</evidence>
<keyword evidence="8" id="KW-0378">Hydrolase</keyword>
<comment type="catalytic activity">
    <reaction evidence="13">
        <text>O-phospho-D-serine + H2O = D-serine + phosphate</text>
        <dbReference type="Rhea" id="RHEA:24873"/>
        <dbReference type="ChEBI" id="CHEBI:15377"/>
        <dbReference type="ChEBI" id="CHEBI:35247"/>
        <dbReference type="ChEBI" id="CHEBI:43474"/>
        <dbReference type="ChEBI" id="CHEBI:58680"/>
        <dbReference type="EC" id="3.1.3.3"/>
    </reaction>
</comment>
<organism evidence="16 17">
    <name type="scientific">Kushneria indalinina DSM 14324</name>
    <dbReference type="NCBI Taxonomy" id="1122140"/>
    <lineage>
        <taxon>Bacteria</taxon>
        <taxon>Pseudomonadati</taxon>
        <taxon>Pseudomonadota</taxon>
        <taxon>Gammaproteobacteria</taxon>
        <taxon>Oceanospirillales</taxon>
        <taxon>Halomonadaceae</taxon>
        <taxon>Kushneria</taxon>
    </lineage>
</organism>
<evidence type="ECO:0000256" key="12">
    <source>
        <dbReference type="ARBA" id="ARBA00048138"/>
    </source>
</evidence>
<dbReference type="PROSITE" id="PS51671">
    <property type="entry name" value="ACT"/>
    <property type="match status" value="1"/>
</dbReference>
<dbReference type="UniPathway" id="UPA00135">
    <property type="reaction ID" value="UER00198"/>
</dbReference>
<dbReference type="InterPro" id="IPR002912">
    <property type="entry name" value="ACT_dom"/>
</dbReference>
<dbReference type="PANTHER" id="PTHR43344:SF2">
    <property type="entry name" value="PHOSPHOSERINE PHOSPHATASE"/>
    <property type="match status" value="1"/>
</dbReference>
<evidence type="ECO:0000256" key="6">
    <source>
        <dbReference type="ARBA" id="ARBA00022605"/>
    </source>
</evidence>
<dbReference type="InterPro" id="IPR045865">
    <property type="entry name" value="ACT-like_dom_sf"/>
</dbReference>
<dbReference type="NCBIfam" id="TIGR01488">
    <property type="entry name" value="HAD-SF-IB"/>
    <property type="match status" value="1"/>
</dbReference>
<evidence type="ECO:0000256" key="5">
    <source>
        <dbReference type="ARBA" id="ARBA00015196"/>
    </source>
</evidence>
<dbReference type="RefSeq" id="WP_115854976.1">
    <property type="nucleotide sequence ID" value="NZ_QRDJ01000008.1"/>
</dbReference>
<comment type="caution">
    <text evidence="16">The sequence shown here is derived from an EMBL/GenBank/DDBJ whole genome shotgun (WGS) entry which is preliminary data.</text>
</comment>
<reference evidence="16 17" key="1">
    <citation type="submission" date="2018-07" db="EMBL/GenBank/DDBJ databases">
        <title>Genomic Encyclopedia of Type Strains, Phase IV (KMG-IV): sequencing the most valuable type-strain genomes for metagenomic binning, comparative biology and taxonomic classification.</title>
        <authorList>
            <person name="Goeker M."/>
        </authorList>
    </citation>
    <scope>NUCLEOTIDE SEQUENCE [LARGE SCALE GENOMIC DNA]</scope>
    <source>
        <strain evidence="16 17">DSM 14324</strain>
    </source>
</reference>
<dbReference type="Gene3D" id="3.40.50.1000">
    <property type="entry name" value="HAD superfamily/HAD-like"/>
    <property type="match status" value="1"/>
</dbReference>
<dbReference type="SFLD" id="SFLDG01136">
    <property type="entry name" value="C1.6:_Phosphoserine_Phosphatas"/>
    <property type="match status" value="1"/>
</dbReference>
<dbReference type="SUPFAM" id="SSF56784">
    <property type="entry name" value="HAD-like"/>
    <property type="match status" value="1"/>
</dbReference>
<comment type="pathway">
    <text evidence="2">Amino-acid biosynthesis; L-serine biosynthesis; L-serine from 3-phospho-D-glycerate: step 3/3.</text>
</comment>
<evidence type="ECO:0000256" key="8">
    <source>
        <dbReference type="ARBA" id="ARBA00022801"/>
    </source>
</evidence>
<dbReference type="PANTHER" id="PTHR43344">
    <property type="entry name" value="PHOSPHOSERINE PHOSPHATASE"/>
    <property type="match status" value="1"/>
</dbReference>